<dbReference type="Pfam" id="PF04646">
    <property type="entry name" value="DUF604"/>
    <property type="match status" value="1"/>
</dbReference>
<dbReference type="EMBL" id="OZ019906">
    <property type="protein sequence ID" value="CAK9203694.1"/>
    <property type="molecule type" value="Genomic_DNA"/>
</dbReference>
<dbReference type="PANTHER" id="PTHR10811">
    <property type="entry name" value="FRINGE-RELATED"/>
    <property type="match status" value="1"/>
</dbReference>
<organism evidence="1 2">
    <name type="scientific">Sphagnum troendelagicum</name>
    <dbReference type="NCBI Taxonomy" id="128251"/>
    <lineage>
        <taxon>Eukaryota</taxon>
        <taxon>Viridiplantae</taxon>
        <taxon>Streptophyta</taxon>
        <taxon>Embryophyta</taxon>
        <taxon>Bryophyta</taxon>
        <taxon>Sphagnophytina</taxon>
        <taxon>Sphagnopsida</taxon>
        <taxon>Sphagnales</taxon>
        <taxon>Sphagnaceae</taxon>
        <taxon>Sphagnum</taxon>
    </lineage>
</organism>
<protein>
    <submittedName>
        <fullName evidence="1">Uncharacterized protein</fullName>
    </submittedName>
</protein>
<dbReference type="Gene3D" id="3.90.550.50">
    <property type="match status" value="1"/>
</dbReference>
<accession>A0ABP0TS52</accession>
<proteinExistence type="predicted"/>
<evidence type="ECO:0000313" key="1">
    <source>
        <dbReference type="EMBL" id="CAK9203694.1"/>
    </source>
</evidence>
<gene>
    <name evidence="1" type="ORF">CSSPTR1EN2_LOCUS7014</name>
</gene>
<dbReference type="Proteomes" id="UP001497512">
    <property type="component" value="Chromosome 14"/>
</dbReference>
<reference evidence="1" key="1">
    <citation type="submission" date="2024-02" db="EMBL/GenBank/DDBJ databases">
        <authorList>
            <consortium name="ELIXIR-Norway"/>
            <consortium name="Elixir Norway"/>
        </authorList>
    </citation>
    <scope>NUCLEOTIDE SEQUENCE</scope>
</reference>
<evidence type="ECO:0000313" key="2">
    <source>
        <dbReference type="Proteomes" id="UP001497512"/>
    </source>
</evidence>
<sequence length="232" mass="26270">MFGIAASEAWTKRVCEAVVETRDEGLRLAGERSEIRRSSSSWGANLLHHHGAAGSIIHHSKSYKTPPTSNTWMAGVSEMHSGFQGLWTRNFQAWFTKKALVGDDDTIMFITHNMVQVLFKYNHTQPFYVGYAGYASKIHCQNIIFSYDMAFGGAGYAISHPFAKELAKIQDSCIQRYPHFFGGDDHIYACVAELGFLLQKNPVFIMYYQNPKTFFPIPDIGRFFQNFLLCLG</sequence>
<dbReference type="InterPro" id="IPR006740">
    <property type="entry name" value="DUF604"/>
</dbReference>
<keyword evidence="2" id="KW-1185">Reference proteome</keyword>
<name>A0ABP0TS52_9BRYO</name>